<evidence type="ECO:0000256" key="10">
    <source>
        <dbReference type="ARBA" id="ARBA00023303"/>
    </source>
</evidence>
<dbReference type="Gene3D" id="2.70.170.10">
    <property type="entry name" value="Neurotransmitter-gated ion-channel ligand-binding domain"/>
    <property type="match status" value="1"/>
</dbReference>
<evidence type="ECO:0000259" key="12">
    <source>
        <dbReference type="Pfam" id="PF02931"/>
    </source>
</evidence>
<evidence type="ECO:0000256" key="9">
    <source>
        <dbReference type="ARBA" id="ARBA00023136"/>
    </source>
</evidence>
<evidence type="ECO:0000313" key="15">
    <source>
        <dbReference type="RefSeq" id="XP_013404995.1"/>
    </source>
</evidence>
<dbReference type="Gene3D" id="1.20.58.390">
    <property type="entry name" value="Neurotransmitter-gated ion-channel transmembrane domain"/>
    <property type="match status" value="1"/>
</dbReference>
<dbReference type="InterPro" id="IPR006028">
    <property type="entry name" value="GABAA/Glycine_rcpt"/>
</dbReference>
<keyword evidence="6 11" id="KW-0732">Signal</keyword>
<dbReference type="SUPFAM" id="SSF63712">
    <property type="entry name" value="Nicotinic receptor ligand binding domain-like"/>
    <property type="match status" value="1"/>
</dbReference>
<dbReference type="Proteomes" id="UP000085678">
    <property type="component" value="Unplaced"/>
</dbReference>
<evidence type="ECO:0000259" key="13">
    <source>
        <dbReference type="Pfam" id="PF02932"/>
    </source>
</evidence>
<dbReference type="STRING" id="7574.A0A1S3J3L9"/>
<evidence type="ECO:0000256" key="3">
    <source>
        <dbReference type="ARBA" id="ARBA00022448"/>
    </source>
</evidence>
<dbReference type="GO" id="GO:0005230">
    <property type="term" value="F:extracellular ligand-gated monoatomic ion channel activity"/>
    <property type="evidence" value="ECO:0007669"/>
    <property type="project" value="InterPro"/>
</dbReference>
<dbReference type="PRINTS" id="PR00253">
    <property type="entry name" value="GABAARECEPTR"/>
</dbReference>
<dbReference type="FunFam" id="2.70.170.10:FF:000045">
    <property type="entry name" value="Predicted protein"/>
    <property type="match status" value="1"/>
</dbReference>
<dbReference type="CDD" id="cd19049">
    <property type="entry name" value="LGIC_TM_anion"/>
    <property type="match status" value="1"/>
</dbReference>
<dbReference type="GO" id="GO:0004888">
    <property type="term" value="F:transmembrane signaling receptor activity"/>
    <property type="evidence" value="ECO:0007669"/>
    <property type="project" value="InterPro"/>
</dbReference>
<proteinExistence type="inferred from homology"/>
<gene>
    <name evidence="15" type="primary">LOC106169896</name>
</gene>
<dbReference type="PROSITE" id="PS51257">
    <property type="entry name" value="PROKAR_LIPOPROTEIN"/>
    <property type="match status" value="1"/>
</dbReference>
<dbReference type="RefSeq" id="XP_013404995.1">
    <property type="nucleotide sequence ID" value="XM_013549541.2"/>
</dbReference>
<dbReference type="InterPro" id="IPR036719">
    <property type="entry name" value="Neuro-gated_channel_TM_sf"/>
</dbReference>
<dbReference type="InterPro" id="IPR006029">
    <property type="entry name" value="Neurotrans-gated_channel_TM"/>
</dbReference>
<evidence type="ECO:0000256" key="6">
    <source>
        <dbReference type="ARBA" id="ARBA00022729"/>
    </source>
</evidence>
<feature type="signal peptide" evidence="11">
    <location>
        <begin position="1"/>
        <end position="21"/>
    </location>
</feature>
<name>A0A1S3J3L9_LINAN</name>
<dbReference type="CDD" id="cd18990">
    <property type="entry name" value="LGIC_ECD_GABAAR"/>
    <property type="match status" value="1"/>
</dbReference>
<evidence type="ECO:0000256" key="2">
    <source>
        <dbReference type="ARBA" id="ARBA00004236"/>
    </source>
</evidence>
<keyword evidence="5 11" id="KW-0812">Transmembrane</keyword>
<evidence type="ECO:0000313" key="14">
    <source>
        <dbReference type="Proteomes" id="UP000085678"/>
    </source>
</evidence>
<dbReference type="PANTHER" id="PTHR18945">
    <property type="entry name" value="NEUROTRANSMITTER GATED ION CHANNEL"/>
    <property type="match status" value="1"/>
</dbReference>
<comment type="similarity">
    <text evidence="11">Belongs to the ligand-gated ion channel (TC 1.A.9) family.</text>
</comment>
<dbReference type="PROSITE" id="PS00236">
    <property type="entry name" value="NEUROTR_ION_CHANNEL"/>
    <property type="match status" value="1"/>
</dbReference>
<comment type="caution">
    <text evidence="11">Lacks conserved residue(s) required for the propagation of feature annotation.</text>
</comment>
<dbReference type="AlphaFoldDB" id="A0A1S3J3L9"/>
<dbReference type="InParanoid" id="A0A1S3J3L9"/>
<feature type="domain" description="Neurotransmitter-gated ion-channel transmembrane" evidence="13">
    <location>
        <begin position="250"/>
        <end position="359"/>
    </location>
</feature>
<dbReference type="InterPro" id="IPR006201">
    <property type="entry name" value="Neur_channel"/>
</dbReference>
<organism evidence="14 15">
    <name type="scientific">Lingula anatina</name>
    <name type="common">Brachiopod</name>
    <name type="synonym">Lingula unguis</name>
    <dbReference type="NCBI Taxonomy" id="7574"/>
    <lineage>
        <taxon>Eukaryota</taxon>
        <taxon>Metazoa</taxon>
        <taxon>Spiralia</taxon>
        <taxon>Lophotrochozoa</taxon>
        <taxon>Brachiopoda</taxon>
        <taxon>Linguliformea</taxon>
        <taxon>Lingulata</taxon>
        <taxon>Lingulida</taxon>
        <taxon>Linguloidea</taxon>
        <taxon>Lingulidae</taxon>
        <taxon>Lingula</taxon>
    </lineage>
</organism>
<keyword evidence="8 11" id="KW-0406">Ion transport</keyword>
<feature type="chain" id="PRO_5022250853" evidence="11">
    <location>
        <begin position="22"/>
        <end position="398"/>
    </location>
</feature>
<dbReference type="InterPro" id="IPR036734">
    <property type="entry name" value="Neur_chan_lig-bd_sf"/>
</dbReference>
<evidence type="ECO:0000256" key="4">
    <source>
        <dbReference type="ARBA" id="ARBA00022475"/>
    </source>
</evidence>
<dbReference type="KEGG" id="lak:106169896"/>
<dbReference type="NCBIfam" id="TIGR00860">
    <property type="entry name" value="LIC"/>
    <property type="match status" value="1"/>
</dbReference>
<evidence type="ECO:0000256" key="11">
    <source>
        <dbReference type="RuleBase" id="RU000687"/>
    </source>
</evidence>
<keyword evidence="3 11" id="KW-0813">Transport</keyword>
<dbReference type="InterPro" id="IPR018000">
    <property type="entry name" value="Neurotransmitter_ion_chnl_CS"/>
</dbReference>
<keyword evidence="9 11" id="KW-0472">Membrane</keyword>
<feature type="transmembrane region" description="Helical" evidence="11">
    <location>
        <begin position="308"/>
        <end position="331"/>
    </location>
</feature>
<comment type="subcellular location">
    <subcellularLocation>
        <location evidence="2">Cell membrane</location>
    </subcellularLocation>
    <subcellularLocation>
        <location evidence="1">Membrane</location>
        <topology evidence="1">Multi-pass membrane protein</topology>
    </subcellularLocation>
</comment>
<dbReference type="PRINTS" id="PR00252">
    <property type="entry name" value="NRIONCHANNEL"/>
</dbReference>
<feature type="transmembrane region" description="Helical" evidence="11">
    <location>
        <begin position="246"/>
        <end position="267"/>
    </location>
</feature>
<keyword evidence="15" id="KW-0675">Receptor</keyword>
<feature type="domain" description="Neurotransmitter-gated ion-channel ligand-binding" evidence="12">
    <location>
        <begin position="43"/>
        <end position="241"/>
    </location>
</feature>
<dbReference type="InterPro" id="IPR038050">
    <property type="entry name" value="Neuro_actylchol_rec"/>
</dbReference>
<feature type="transmembrane region" description="Helical" evidence="11">
    <location>
        <begin position="378"/>
        <end position="397"/>
    </location>
</feature>
<dbReference type="Pfam" id="PF02931">
    <property type="entry name" value="Neur_chan_LBD"/>
    <property type="match status" value="1"/>
</dbReference>
<keyword evidence="14" id="KW-1185">Reference proteome</keyword>
<dbReference type="OMA" id="QICKLEM"/>
<accession>A0A1S3J3L9</accession>
<keyword evidence="7 11" id="KW-1133">Transmembrane helix</keyword>
<evidence type="ECO:0000256" key="5">
    <source>
        <dbReference type="ARBA" id="ARBA00022692"/>
    </source>
</evidence>
<reference evidence="15" key="1">
    <citation type="submission" date="2025-08" db="UniProtKB">
        <authorList>
            <consortium name="RefSeq"/>
        </authorList>
    </citation>
    <scope>IDENTIFICATION</scope>
    <source>
        <tissue evidence="15">Gonads</tissue>
    </source>
</reference>
<dbReference type="SUPFAM" id="SSF90112">
    <property type="entry name" value="Neurotransmitter-gated ion-channel transmembrane pore"/>
    <property type="match status" value="1"/>
</dbReference>
<evidence type="ECO:0000256" key="7">
    <source>
        <dbReference type="ARBA" id="ARBA00022989"/>
    </source>
</evidence>
<dbReference type="OrthoDB" id="407674at2759"/>
<keyword evidence="4" id="KW-1003">Cell membrane</keyword>
<sequence>MKSFVGLQVVLLVIFLTGCKCKEIEKVDYTDAKSSLLAQMDPLIYDPEVRPHLISGTPEVVAVGIEIDTFSEISVAKMDFTAEIYLRQYWMDPRLADNGSFGLPISLTASETVSSIWKPDLYFLNEKSAKLHSVPSPNILLRIWPTGQILYSQRLSLTIGCQFDFFNFPMDVQICKLEMQSYAYSTDDLHFRWHEPPIDFRKSDLNFPEFELIDIEVDKSIEEHQATGNYSRLIVAVRIKRDSRPYIINIYVPSTVVVILSFMSMWIDPRAVPARVTIGIITVLTTMTQSVNIQQELPKVSYVKAVDVWLAACLVFVVGAMLQYALVNVLLQREADRNKKEPHHAVNRVNPEALSMTDTPAPLVSYWSPGKVDMFGRVVFFVGFAVFNLFYWLFYVLL</sequence>
<evidence type="ECO:0000256" key="8">
    <source>
        <dbReference type="ARBA" id="ARBA00023065"/>
    </source>
</evidence>
<evidence type="ECO:0000256" key="1">
    <source>
        <dbReference type="ARBA" id="ARBA00004141"/>
    </source>
</evidence>
<dbReference type="InterPro" id="IPR006202">
    <property type="entry name" value="Neur_chan_lig-bd"/>
</dbReference>
<dbReference type="Pfam" id="PF02932">
    <property type="entry name" value="Neur_chan_memb"/>
    <property type="match status" value="1"/>
</dbReference>
<dbReference type="GO" id="GO:0005886">
    <property type="term" value="C:plasma membrane"/>
    <property type="evidence" value="ECO:0007669"/>
    <property type="project" value="UniProtKB-SubCell"/>
</dbReference>
<keyword evidence="10 11" id="KW-0407">Ion channel</keyword>
<dbReference type="GeneID" id="106169896"/>
<protein>
    <submittedName>
        <fullName evidence="15">Glycine receptor subunit alpha-1</fullName>
    </submittedName>
</protein>